<dbReference type="GO" id="GO:0006417">
    <property type="term" value="P:regulation of translation"/>
    <property type="evidence" value="ECO:0007669"/>
    <property type="project" value="UniProtKB-KW"/>
</dbReference>
<dbReference type="AlphaFoldDB" id="A0A9J6H2K3"/>
<dbReference type="PANTHER" id="PTHR12299:SF17">
    <property type="entry name" value="AT19571P-RELATED"/>
    <property type="match status" value="1"/>
</dbReference>
<keyword evidence="1" id="KW-0810">Translation regulation</keyword>
<dbReference type="VEuPathDB" id="VectorBase:HLOH_055040"/>
<evidence type="ECO:0000256" key="2">
    <source>
        <dbReference type="ARBA" id="ARBA00035118"/>
    </source>
</evidence>
<feature type="compositionally biased region" description="Basic and acidic residues" evidence="3">
    <location>
        <begin position="413"/>
        <end position="431"/>
    </location>
</feature>
<feature type="compositionally biased region" description="Basic and acidic residues" evidence="3">
    <location>
        <begin position="440"/>
        <end position="453"/>
    </location>
</feature>
<evidence type="ECO:0000313" key="6">
    <source>
        <dbReference type="Proteomes" id="UP000821853"/>
    </source>
</evidence>
<comment type="similarity">
    <text evidence="2">Belongs to the SERBP1-HABP4 family.</text>
</comment>
<dbReference type="InterPro" id="IPR032381">
    <property type="entry name" value="IHABP4_N"/>
</dbReference>
<feature type="compositionally biased region" description="Gly residues" evidence="3">
    <location>
        <begin position="508"/>
        <end position="523"/>
    </location>
</feature>
<dbReference type="EMBL" id="JABSTR010003477">
    <property type="protein sequence ID" value="KAH9384927.1"/>
    <property type="molecule type" value="Genomic_DNA"/>
</dbReference>
<organism evidence="5 6">
    <name type="scientific">Haemaphysalis longicornis</name>
    <name type="common">Bush tick</name>
    <dbReference type="NCBI Taxonomy" id="44386"/>
    <lineage>
        <taxon>Eukaryota</taxon>
        <taxon>Metazoa</taxon>
        <taxon>Ecdysozoa</taxon>
        <taxon>Arthropoda</taxon>
        <taxon>Chelicerata</taxon>
        <taxon>Arachnida</taxon>
        <taxon>Acari</taxon>
        <taxon>Parasitiformes</taxon>
        <taxon>Ixodida</taxon>
        <taxon>Ixodoidea</taxon>
        <taxon>Ixodidae</taxon>
        <taxon>Haemaphysalinae</taxon>
        <taxon>Haemaphysalis</taxon>
    </lineage>
</organism>
<proteinExistence type="inferred from homology"/>
<feature type="compositionally biased region" description="Basic and acidic residues" evidence="3">
    <location>
        <begin position="112"/>
        <end position="129"/>
    </location>
</feature>
<feature type="domain" description="Hyaluronan/mRNA-binding protein" evidence="4">
    <location>
        <begin position="323"/>
        <end position="444"/>
    </location>
</feature>
<evidence type="ECO:0000313" key="5">
    <source>
        <dbReference type="EMBL" id="KAH9384927.1"/>
    </source>
</evidence>
<accession>A0A9J6H2K3</accession>
<keyword evidence="6" id="KW-1185">Reference proteome</keyword>
<feature type="compositionally biased region" description="Low complexity" evidence="3">
    <location>
        <begin position="381"/>
        <end position="398"/>
    </location>
</feature>
<feature type="compositionally biased region" description="Basic and acidic residues" evidence="3">
    <location>
        <begin position="28"/>
        <end position="49"/>
    </location>
</feature>
<dbReference type="GO" id="GO:0003723">
    <property type="term" value="F:RNA binding"/>
    <property type="evidence" value="ECO:0007669"/>
    <property type="project" value="InterPro"/>
</dbReference>
<dbReference type="Proteomes" id="UP000821853">
    <property type="component" value="Unassembled WGS sequence"/>
</dbReference>
<dbReference type="SMART" id="SM01233">
    <property type="entry name" value="HABP4_PAI-RBP1"/>
    <property type="match status" value="1"/>
</dbReference>
<protein>
    <recommendedName>
        <fullName evidence="4">Hyaluronan/mRNA-binding protein domain-containing protein</fullName>
    </recommendedName>
</protein>
<feature type="region of interest" description="Disordered" evidence="3">
    <location>
        <begin position="279"/>
        <end position="579"/>
    </location>
</feature>
<dbReference type="InterPro" id="IPR006861">
    <property type="entry name" value="HABP4_PAIRBP1-bd"/>
</dbReference>
<evidence type="ECO:0000256" key="1">
    <source>
        <dbReference type="ARBA" id="ARBA00022845"/>
    </source>
</evidence>
<feature type="region of interest" description="Disordered" evidence="3">
    <location>
        <begin position="1"/>
        <end position="135"/>
    </location>
</feature>
<dbReference type="OrthoDB" id="6022699at2759"/>
<feature type="compositionally biased region" description="Basic and acidic residues" evidence="3">
    <location>
        <begin position="79"/>
        <end position="102"/>
    </location>
</feature>
<dbReference type="GO" id="GO:0005737">
    <property type="term" value="C:cytoplasm"/>
    <property type="evidence" value="ECO:0007669"/>
    <property type="project" value="TreeGrafter"/>
</dbReference>
<feature type="compositionally biased region" description="Basic and acidic residues" evidence="3">
    <location>
        <begin position="321"/>
        <end position="346"/>
    </location>
</feature>
<gene>
    <name evidence="5" type="ORF">HPB48_026957</name>
</gene>
<evidence type="ECO:0000256" key="3">
    <source>
        <dbReference type="SAM" id="MobiDB-lite"/>
    </source>
</evidence>
<dbReference type="GO" id="GO:0005634">
    <property type="term" value="C:nucleus"/>
    <property type="evidence" value="ECO:0007669"/>
    <property type="project" value="TreeGrafter"/>
</dbReference>
<dbReference type="OMA" id="FRNNDAP"/>
<dbReference type="InterPro" id="IPR039764">
    <property type="entry name" value="HABP4/SERBP1-like"/>
</dbReference>
<feature type="compositionally biased region" description="Gly residues" evidence="3">
    <location>
        <begin position="279"/>
        <end position="320"/>
    </location>
</feature>
<dbReference type="Pfam" id="PF04774">
    <property type="entry name" value="HABP4_PAI-RBP1"/>
    <property type="match status" value="1"/>
</dbReference>
<evidence type="ECO:0000259" key="4">
    <source>
        <dbReference type="SMART" id="SM01233"/>
    </source>
</evidence>
<name>A0A9J6H2K3_HAELO</name>
<dbReference type="Pfam" id="PF16174">
    <property type="entry name" value="IHABP4_N"/>
    <property type="match status" value="1"/>
</dbReference>
<comment type="caution">
    <text evidence="5">The sequence shown here is derived from an EMBL/GenBank/DDBJ whole genome shotgun (WGS) entry which is preliminary data.</text>
</comment>
<feature type="compositionally biased region" description="Basic and acidic residues" evidence="3">
    <location>
        <begin position="530"/>
        <end position="542"/>
    </location>
</feature>
<reference evidence="5 6" key="1">
    <citation type="journal article" date="2020" name="Cell">
        <title>Large-Scale Comparative Analyses of Tick Genomes Elucidate Their Genetic Diversity and Vector Capacities.</title>
        <authorList>
            <consortium name="Tick Genome and Microbiome Consortium (TIGMIC)"/>
            <person name="Jia N."/>
            <person name="Wang J."/>
            <person name="Shi W."/>
            <person name="Du L."/>
            <person name="Sun Y."/>
            <person name="Zhan W."/>
            <person name="Jiang J.F."/>
            <person name="Wang Q."/>
            <person name="Zhang B."/>
            <person name="Ji P."/>
            <person name="Bell-Sakyi L."/>
            <person name="Cui X.M."/>
            <person name="Yuan T.T."/>
            <person name="Jiang B.G."/>
            <person name="Yang W.F."/>
            <person name="Lam T.T."/>
            <person name="Chang Q.C."/>
            <person name="Ding S.J."/>
            <person name="Wang X.J."/>
            <person name="Zhu J.G."/>
            <person name="Ruan X.D."/>
            <person name="Zhao L."/>
            <person name="Wei J.T."/>
            <person name="Ye R.Z."/>
            <person name="Que T.C."/>
            <person name="Du C.H."/>
            <person name="Zhou Y.H."/>
            <person name="Cheng J.X."/>
            <person name="Dai P.F."/>
            <person name="Guo W.B."/>
            <person name="Han X.H."/>
            <person name="Huang E.J."/>
            <person name="Li L.F."/>
            <person name="Wei W."/>
            <person name="Gao Y.C."/>
            <person name="Liu J.Z."/>
            <person name="Shao H.Z."/>
            <person name="Wang X."/>
            <person name="Wang C.C."/>
            <person name="Yang T.C."/>
            <person name="Huo Q.B."/>
            <person name="Li W."/>
            <person name="Chen H.Y."/>
            <person name="Chen S.E."/>
            <person name="Zhou L.G."/>
            <person name="Ni X.B."/>
            <person name="Tian J.H."/>
            <person name="Sheng Y."/>
            <person name="Liu T."/>
            <person name="Pan Y.S."/>
            <person name="Xia L.Y."/>
            <person name="Li J."/>
            <person name="Zhao F."/>
            <person name="Cao W.C."/>
        </authorList>
    </citation>
    <scope>NUCLEOTIDE SEQUENCE [LARGE SCALE GENOMIC DNA]</scope>
    <source>
        <strain evidence="5">HaeL-2018</strain>
    </source>
</reference>
<sequence length="579" mass="62126">MESSYGIGVKNRYELFYDDEEDPTELLRQQELEKERRKAEKTTTKDKSKGTAGAPQKGVKAPASAAGKKTAKEIPVNKAQERSIAPRDDNKQQRTARPDRAVKFAAPTGRENQQDFEERKNRRNREDRITSGGPDSRFEYGRALSGCAAPWWPQFVLRADCARWRTCAQRLSHDPASLLSGSRCVCAPVVGHPSSERQDVAPTGPRLPGWRVSAIGCGLPWGREHCVDARGFVSTRSGGFVAGTRAPLVACMALQVHLLRGARVAPPGTVVMARSGEVAGGGGLGGRGGFPRRGGGRGGFVGGPEGGRPGPGGGRGGGFDGRGKREFERQSGSDRSGVKPVDKKGGEGSYNWGTVNDDLEVQLSPFGEENAVEAADKSSDEAALAGDNAADASASSKDGFPPGEEGSAETASEDAKEMTLDEYKREQEQKRSRASFNIRKPGEGGEEKAEWKRMFVLKKKVSDEDGEDAEDDDEDDSEEEDEYMRRGRQRQLVDIEINFADQRRGRGGRGGRGLGRGGPGRGSFSGPRGPPRDGDRAGDRPPRGGGYGARGDRTGGGEPPKQSAPKVDDWNDFPSLVAA</sequence>
<feature type="compositionally biased region" description="Acidic residues" evidence="3">
    <location>
        <begin position="464"/>
        <end position="482"/>
    </location>
</feature>
<dbReference type="PANTHER" id="PTHR12299">
    <property type="entry name" value="HYALURONIC ACID-BINDING PROTEIN 4"/>
    <property type="match status" value="1"/>
</dbReference>